<sequence length="95" mass="10787">MMIAQQDVTAFENKTIKLVSLRFLSVVPENDDDEMLKGTESVEKTTTIWAYGIGGNYCCSMVADLHMQIDWHFNVLVCTVLSVHVHFCYPDKSKV</sequence>
<dbReference type="EMBL" id="JPKZ01002009">
    <property type="protein sequence ID" value="KHN78868.1"/>
    <property type="molecule type" value="Genomic_DNA"/>
</dbReference>
<dbReference type="InterPro" id="IPR006954">
    <property type="entry name" value="Mlt-10-like"/>
</dbReference>
<keyword evidence="2" id="KW-1185">Reference proteome</keyword>
<proteinExistence type="predicted"/>
<dbReference type="AlphaFoldDB" id="A0A0B2VBI2"/>
<evidence type="ECO:0000313" key="2">
    <source>
        <dbReference type="Proteomes" id="UP000031036"/>
    </source>
</evidence>
<dbReference type="Proteomes" id="UP000031036">
    <property type="component" value="Unassembled WGS sequence"/>
</dbReference>
<dbReference type="Pfam" id="PF04870">
    <property type="entry name" value="Moulting_cycle"/>
    <property type="match status" value="1"/>
</dbReference>
<gene>
    <name evidence="1" type="ORF">Tcan_12656</name>
</gene>
<evidence type="ECO:0000313" key="1">
    <source>
        <dbReference type="EMBL" id="KHN78868.1"/>
    </source>
</evidence>
<reference evidence="1 2" key="1">
    <citation type="submission" date="2014-11" db="EMBL/GenBank/DDBJ databases">
        <title>Genetic blueprint of the zoonotic pathogen Toxocara canis.</title>
        <authorList>
            <person name="Zhu X.-Q."/>
            <person name="Korhonen P.K."/>
            <person name="Cai H."/>
            <person name="Young N.D."/>
            <person name="Nejsum P."/>
            <person name="von Samson-Himmelstjerna G."/>
            <person name="Boag P.R."/>
            <person name="Tan P."/>
            <person name="Li Q."/>
            <person name="Min J."/>
            <person name="Yang Y."/>
            <person name="Wang X."/>
            <person name="Fang X."/>
            <person name="Hall R.S."/>
            <person name="Hofmann A."/>
            <person name="Sternberg P.W."/>
            <person name="Jex A.R."/>
            <person name="Gasser R.B."/>
        </authorList>
    </citation>
    <scope>NUCLEOTIDE SEQUENCE [LARGE SCALE GENOMIC DNA]</scope>
    <source>
        <strain evidence="1">PN_DK_2014</strain>
    </source>
</reference>
<comment type="caution">
    <text evidence="1">The sequence shown here is derived from an EMBL/GenBank/DDBJ whole genome shotgun (WGS) entry which is preliminary data.</text>
</comment>
<name>A0A0B2VBI2_TOXCA</name>
<protein>
    <submittedName>
        <fullName evidence="1">Uncharacterized protein</fullName>
    </submittedName>
</protein>
<accession>A0A0B2VBI2</accession>
<organism evidence="1 2">
    <name type="scientific">Toxocara canis</name>
    <name type="common">Canine roundworm</name>
    <dbReference type="NCBI Taxonomy" id="6265"/>
    <lineage>
        <taxon>Eukaryota</taxon>
        <taxon>Metazoa</taxon>
        <taxon>Ecdysozoa</taxon>
        <taxon>Nematoda</taxon>
        <taxon>Chromadorea</taxon>
        <taxon>Rhabditida</taxon>
        <taxon>Spirurina</taxon>
        <taxon>Ascaridomorpha</taxon>
        <taxon>Ascaridoidea</taxon>
        <taxon>Toxocaridae</taxon>
        <taxon>Toxocara</taxon>
    </lineage>
</organism>